<keyword evidence="4" id="KW-1185">Reference proteome</keyword>
<feature type="transmembrane region" description="Helical" evidence="1">
    <location>
        <begin position="94"/>
        <end position="116"/>
    </location>
</feature>
<evidence type="ECO:0000259" key="2">
    <source>
        <dbReference type="Pfam" id="PF14237"/>
    </source>
</evidence>
<organism evidence="3 4">
    <name type="scientific">Roseicella frigidaeris</name>
    <dbReference type="NCBI Taxonomy" id="2230885"/>
    <lineage>
        <taxon>Bacteria</taxon>
        <taxon>Pseudomonadati</taxon>
        <taxon>Pseudomonadota</taxon>
        <taxon>Alphaproteobacteria</taxon>
        <taxon>Acetobacterales</taxon>
        <taxon>Roseomonadaceae</taxon>
        <taxon>Roseicella</taxon>
    </lineage>
</organism>
<reference evidence="4" key="1">
    <citation type="submission" date="2018-06" db="EMBL/GenBank/DDBJ databases">
        <authorList>
            <person name="Khan S.A."/>
        </authorList>
    </citation>
    <scope>NUCLEOTIDE SEQUENCE [LARGE SCALE GENOMIC DNA]</scope>
    <source>
        <strain evidence="4">DB-1506</strain>
    </source>
</reference>
<protein>
    <recommendedName>
        <fullName evidence="2">GYF domain-containing protein</fullName>
    </recommendedName>
</protein>
<dbReference type="InterPro" id="IPR025640">
    <property type="entry name" value="GYF_2"/>
</dbReference>
<evidence type="ECO:0000313" key="4">
    <source>
        <dbReference type="Proteomes" id="UP000249065"/>
    </source>
</evidence>
<dbReference type="RefSeq" id="WP_111469132.1">
    <property type="nucleotide sequence ID" value="NZ_QLIX01000004.1"/>
</dbReference>
<feature type="transmembrane region" description="Helical" evidence="1">
    <location>
        <begin position="163"/>
        <end position="184"/>
    </location>
</feature>
<dbReference type="InterPro" id="IPR029045">
    <property type="entry name" value="ClpP/crotonase-like_dom_sf"/>
</dbReference>
<dbReference type="EMBL" id="QLIX01000004">
    <property type="protein sequence ID" value="RAI59444.1"/>
    <property type="molecule type" value="Genomic_DNA"/>
</dbReference>
<feature type="transmembrane region" description="Helical" evidence="1">
    <location>
        <begin position="122"/>
        <end position="143"/>
    </location>
</feature>
<evidence type="ECO:0000256" key="1">
    <source>
        <dbReference type="SAM" id="Phobius"/>
    </source>
</evidence>
<dbReference type="Pfam" id="PF14237">
    <property type="entry name" value="GYF_2"/>
    <property type="match status" value="1"/>
</dbReference>
<accession>A0A327MBB2</accession>
<dbReference type="SUPFAM" id="SSF52096">
    <property type="entry name" value="ClpP/crotonase"/>
    <property type="match status" value="1"/>
</dbReference>
<keyword evidence="1" id="KW-1133">Transmembrane helix</keyword>
<gene>
    <name evidence="3" type="ORF">DOO78_07505</name>
</gene>
<dbReference type="Gene3D" id="3.90.226.10">
    <property type="entry name" value="2-enoyl-CoA Hydratase, Chain A, domain 1"/>
    <property type="match status" value="1"/>
</dbReference>
<keyword evidence="1" id="KW-0472">Membrane</keyword>
<feature type="domain" description="GYF" evidence="2">
    <location>
        <begin position="13"/>
        <end position="57"/>
    </location>
</feature>
<comment type="caution">
    <text evidence="3">The sequence shown here is derived from an EMBL/GenBank/DDBJ whole genome shotgun (WGS) entry which is preliminary data.</text>
</comment>
<dbReference type="AlphaFoldDB" id="A0A327MBB2"/>
<proteinExistence type="predicted"/>
<dbReference type="Proteomes" id="UP000249065">
    <property type="component" value="Unassembled WGS sequence"/>
</dbReference>
<evidence type="ECO:0000313" key="3">
    <source>
        <dbReference type="EMBL" id="RAI59444.1"/>
    </source>
</evidence>
<keyword evidence="1" id="KW-0812">Transmembrane</keyword>
<sequence length="593" mass="62573">MDAAGGAGGGTVWYGERDGQVEGPFDEAALRARLRREAAAWRVWRFGMAGWREAAAVFGEAALAPGSPRAAPAGRRPGYLARHWRGLLGLGTSFWVNGILLNLTAAAGGLGLALGLSALQASAWQTALLASLILLLGIPVLVWQVVGTWRSARRHVGRGGRRVWALAAQATVALSFGSSLITLARESLPLVLANWVHAAQIARLPPPMAHSLRRGRELAFTGAIRPGAAAILGQALDAAPEARVLHLDSPGGAIAEAVAMAQMVWQRGLTTYVRGQCASACTIIFQAGRTRLLREGASLGFHRPSSLSSPAPLPDLAVQAERQRMLRSGQPAWFVDRVMETPPSQLWLPSDAELVRAGILTRRVDGEEFSPGRPPAPLRAEAMRARLRAEPLAAALERLDPAAFEALATAWLALAGDGATRGERAEALHRAVLPHYAAGLWTAPDAALLALAEAALPAMESLARRRSARCADWLHPPAGGSLPDVARLLLAAEWAALETAAVAVMEQADRPPETPALDPERVEALLREAQAAISVRLVAFQPLASGLSPLSGSGGPATEPAAPCRGAARLVREILRLPAPEAAPVLREALLRL</sequence>
<dbReference type="OrthoDB" id="5936191at2"/>
<name>A0A327MBB2_9PROT</name>